<accession>A0A1T4X4K9</accession>
<sequence length="130" mass="14465">MAGIKSLEELKALRDKYKENIIGRDTSDSENKIRISVGMATCGIASGARDTINAIIDEVSKEKLTNVVVVQSGCLGYCYAEPTVEVRVPGKEPVLYGNINAERGREIIKKHIKNGEIQKDWIIERTFKNI</sequence>
<dbReference type="STRING" id="1147123.SAMN05443428_10638"/>
<dbReference type="SUPFAM" id="SSF52833">
    <property type="entry name" value="Thioredoxin-like"/>
    <property type="match status" value="1"/>
</dbReference>
<dbReference type="CDD" id="cd02980">
    <property type="entry name" value="TRX_Fd_family"/>
    <property type="match status" value="1"/>
</dbReference>
<proteinExistence type="predicted"/>
<protein>
    <submittedName>
        <fullName evidence="1">NAD(P)-dependent iron-only hydrogenase iron-sulfur protein</fullName>
    </submittedName>
</protein>
<dbReference type="InterPro" id="IPR036249">
    <property type="entry name" value="Thioredoxin-like_sf"/>
</dbReference>
<evidence type="ECO:0000313" key="1">
    <source>
        <dbReference type="EMBL" id="SKA84583.1"/>
    </source>
</evidence>
<dbReference type="AlphaFoldDB" id="A0A1T4X4K9"/>
<keyword evidence="2" id="KW-1185">Reference proteome</keyword>
<reference evidence="2" key="1">
    <citation type="submission" date="2017-02" db="EMBL/GenBank/DDBJ databases">
        <authorList>
            <person name="Varghese N."/>
            <person name="Submissions S."/>
        </authorList>
    </citation>
    <scope>NUCLEOTIDE SEQUENCE [LARGE SCALE GENOMIC DNA]</scope>
    <source>
        <strain evidence="2">USBA 833</strain>
    </source>
</reference>
<gene>
    <name evidence="1" type="ORF">SAMN05443428_10638</name>
</gene>
<name>A0A1T4X4K9_9CLOT</name>
<evidence type="ECO:0000313" key="2">
    <source>
        <dbReference type="Proteomes" id="UP000190105"/>
    </source>
</evidence>
<dbReference type="RefSeq" id="WP_078696031.1">
    <property type="nucleotide sequence ID" value="NZ_FUYH01000006.1"/>
</dbReference>
<dbReference type="OrthoDB" id="9800692at2"/>
<dbReference type="EMBL" id="FUYH01000006">
    <property type="protein sequence ID" value="SKA84583.1"/>
    <property type="molecule type" value="Genomic_DNA"/>
</dbReference>
<dbReference type="Gene3D" id="3.40.30.10">
    <property type="entry name" value="Glutaredoxin"/>
    <property type="match status" value="1"/>
</dbReference>
<dbReference type="Proteomes" id="UP000190105">
    <property type="component" value="Unassembled WGS sequence"/>
</dbReference>
<organism evidence="1 2">
    <name type="scientific">Caloramator quimbayensis</name>
    <dbReference type="NCBI Taxonomy" id="1147123"/>
    <lineage>
        <taxon>Bacteria</taxon>
        <taxon>Bacillati</taxon>
        <taxon>Bacillota</taxon>
        <taxon>Clostridia</taxon>
        <taxon>Eubacteriales</taxon>
        <taxon>Clostridiaceae</taxon>
        <taxon>Caloramator</taxon>
    </lineage>
</organism>